<proteinExistence type="predicted"/>
<evidence type="ECO:0000313" key="2">
    <source>
        <dbReference type="EnsemblMetazoa" id="CLYHEMP006486.1"/>
    </source>
</evidence>
<keyword evidence="3" id="KW-1185">Reference proteome</keyword>
<dbReference type="EnsemblMetazoa" id="CLYHEMT006486.1">
    <property type="protein sequence ID" value="CLYHEMP006486.1"/>
    <property type="gene ID" value="CLYHEMG006486"/>
</dbReference>
<name>A0A7M5UVK9_9CNID</name>
<feature type="compositionally biased region" description="Basic and acidic residues" evidence="1">
    <location>
        <begin position="171"/>
        <end position="186"/>
    </location>
</feature>
<evidence type="ECO:0000256" key="1">
    <source>
        <dbReference type="SAM" id="MobiDB-lite"/>
    </source>
</evidence>
<dbReference type="AlphaFoldDB" id="A0A7M5UVK9"/>
<accession>A0A7M5UVK9</accession>
<reference evidence="2" key="1">
    <citation type="submission" date="2021-01" db="UniProtKB">
        <authorList>
            <consortium name="EnsemblMetazoa"/>
        </authorList>
    </citation>
    <scope>IDENTIFICATION</scope>
</reference>
<feature type="compositionally biased region" description="Polar residues" evidence="1">
    <location>
        <begin position="154"/>
        <end position="164"/>
    </location>
</feature>
<feature type="region of interest" description="Disordered" evidence="1">
    <location>
        <begin position="153"/>
        <end position="186"/>
    </location>
</feature>
<protein>
    <submittedName>
        <fullName evidence="2">Uncharacterized protein</fullName>
    </submittedName>
</protein>
<evidence type="ECO:0000313" key="3">
    <source>
        <dbReference type="Proteomes" id="UP000594262"/>
    </source>
</evidence>
<dbReference type="Proteomes" id="UP000594262">
    <property type="component" value="Unplaced"/>
</dbReference>
<sequence length="186" mass="22216">RQGNKRTLRFAYRVLIRRVNNSLKGFLYKFENMMQISNVLLLNLLLIILPTNTEASKGNTDKPNRVDKEHYNKMYGSRLQRKDIDYLKPGGSPWPWYEQAKIQHGDDKLLHKEQKREHKDYQAEYKKQFSENMRVYQETQRVNLETEREGAILNATNTNDAAKSNQKRRRKEEIVLSKKESKRFLK</sequence>
<organism evidence="2 3">
    <name type="scientific">Clytia hemisphaerica</name>
    <dbReference type="NCBI Taxonomy" id="252671"/>
    <lineage>
        <taxon>Eukaryota</taxon>
        <taxon>Metazoa</taxon>
        <taxon>Cnidaria</taxon>
        <taxon>Hydrozoa</taxon>
        <taxon>Hydroidolina</taxon>
        <taxon>Leptothecata</taxon>
        <taxon>Obeliida</taxon>
        <taxon>Clytiidae</taxon>
        <taxon>Clytia</taxon>
    </lineage>
</organism>